<name>A0A7S8CBW8_9BACI</name>
<dbReference type="Proteomes" id="UP000593626">
    <property type="component" value="Chromosome"/>
</dbReference>
<evidence type="ECO:0000313" key="4">
    <source>
        <dbReference type="Proteomes" id="UP000593626"/>
    </source>
</evidence>
<reference evidence="2 4" key="1">
    <citation type="submission" date="2019-07" db="EMBL/GenBank/DDBJ databases">
        <title>Genome sequence of 2 isolates from Red Sea Mangroves.</title>
        <authorList>
            <person name="Sefrji F."/>
            <person name="Michoud G."/>
            <person name="Merlino G."/>
            <person name="Daffonchio D."/>
        </authorList>
    </citation>
    <scope>NUCLEOTIDE SEQUENCE [LARGE SCALE GENOMIC DNA]</scope>
    <source>
        <strain evidence="2 4">R1DC41</strain>
        <plasmid evidence="3 4">pBac41</plasmid>
    </source>
</reference>
<dbReference type="PANTHER" id="PTHR43236">
    <property type="entry name" value="ANTITOXIN HIGA1"/>
    <property type="match status" value="1"/>
</dbReference>
<dbReference type="InterPro" id="IPR010359">
    <property type="entry name" value="IrrE_HExxH"/>
</dbReference>
<proteinExistence type="predicted"/>
<dbReference type="PANTHER" id="PTHR43236:SF1">
    <property type="entry name" value="BLL7220 PROTEIN"/>
    <property type="match status" value="1"/>
</dbReference>
<dbReference type="RefSeq" id="WP_239671811.1">
    <property type="nucleotide sequence ID" value="NZ_CP049742.1"/>
</dbReference>
<dbReference type="AlphaFoldDB" id="A0A7S8CBW8"/>
<sequence length="141" mass="16227">MEHIERKVQSLIKKHDTNNPLLMAKSLGIQVVFEPLGKTLGYYSKHFRIKVIHINEQLDQEQQSFVCAHELGHAVCHPDSNTPFMKKNTLFSTDRIEQEANAFALSLLFFENDLSSPLTLELAMNKYGIPQKLLRSSHIFF</sequence>
<dbReference type="EMBL" id="CP049742">
    <property type="protein sequence ID" value="QPC47144.1"/>
    <property type="molecule type" value="Genomic_DNA"/>
</dbReference>
<dbReference type="Proteomes" id="UP000593626">
    <property type="component" value="Plasmid pBac41"/>
</dbReference>
<keyword evidence="3" id="KW-0614">Plasmid</keyword>
<evidence type="ECO:0000313" key="3">
    <source>
        <dbReference type="EMBL" id="QPC48505.1"/>
    </source>
</evidence>
<keyword evidence="4" id="KW-1185">Reference proteome</keyword>
<feature type="domain" description="IrrE N-terminal-like" evidence="1">
    <location>
        <begin position="24"/>
        <end position="109"/>
    </location>
</feature>
<dbReference type="InterPro" id="IPR052345">
    <property type="entry name" value="Rad_response_metalloprotease"/>
</dbReference>
<dbReference type="Pfam" id="PF06114">
    <property type="entry name" value="Peptidase_M78"/>
    <property type="match status" value="1"/>
</dbReference>
<accession>A0A7S8CBW8</accession>
<organism evidence="2 4">
    <name type="scientific">Mangrovibacillus cuniculi</name>
    <dbReference type="NCBI Taxonomy" id="2593652"/>
    <lineage>
        <taxon>Bacteria</taxon>
        <taxon>Bacillati</taxon>
        <taxon>Bacillota</taxon>
        <taxon>Bacilli</taxon>
        <taxon>Bacillales</taxon>
        <taxon>Bacillaceae</taxon>
        <taxon>Mangrovibacillus</taxon>
    </lineage>
</organism>
<protein>
    <submittedName>
        <fullName evidence="2">ImmA/IrrE family metallo-endopeptidase</fullName>
    </submittedName>
</protein>
<dbReference type="EMBL" id="CP049743">
    <property type="protein sequence ID" value="QPC48505.1"/>
    <property type="molecule type" value="Genomic_DNA"/>
</dbReference>
<gene>
    <name evidence="2" type="ORF">G8O30_09275</name>
    <name evidence="3" type="ORF">G8O30_15990</name>
</gene>
<dbReference type="KEGG" id="mcui:G8O30_15990"/>
<evidence type="ECO:0000313" key="2">
    <source>
        <dbReference type="EMBL" id="QPC47144.1"/>
    </source>
</evidence>
<dbReference type="Gene3D" id="1.10.10.2910">
    <property type="match status" value="1"/>
</dbReference>
<evidence type="ECO:0000259" key="1">
    <source>
        <dbReference type="Pfam" id="PF06114"/>
    </source>
</evidence>
<geneLocation type="plasmid" evidence="3 4">
    <name>pBac41</name>
</geneLocation>
<dbReference type="KEGG" id="mcui:G8O30_09275"/>